<proteinExistence type="predicted"/>
<protein>
    <submittedName>
        <fullName evidence="1">Uncharacterized protein</fullName>
    </submittedName>
</protein>
<sequence>MAAEGNTPDNFEPVEHYYHALLRHLGWENLGEVYAGGVMQIGDIAGHPSLEKAYSLGKSI</sequence>
<evidence type="ECO:0000313" key="1">
    <source>
        <dbReference type="EMBL" id="MCR6507206.1"/>
    </source>
</evidence>
<dbReference type="SUPFAM" id="SSF52218">
    <property type="entry name" value="Flavoproteins"/>
    <property type="match status" value="1"/>
</dbReference>
<dbReference type="InterPro" id="IPR029039">
    <property type="entry name" value="Flavoprotein-like_sf"/>
</dbReference>
<name>A0A9X2NY63_9BACE</name>
<dbReference type="RefSeq" id="WP_210434528.1">
    <property type="nucleotide sequence ID" value="NZ_JAMZEE010000005.1"/>
</dbReference>
<dbReference type="EMBL" id="JAMZEE010000005">
    <property type="protein sequence ID" value="MCR6507206.1"/>
    <property type="molecule type" value="Genomic_DNA"/>
</dbReference>
<organism evidence="1 2">
    <name type="scientific">Bacteroides muris</name>
    <name type="common">ex Fokt et al. 2023</name>
    <dbReference type="NCBI Taxonomy" id="2937417"/>
    <lineage>
        <taxon>Bacteria</taxon>
        <taxon>Pseudomonadati</taxon>
        <taxon>Bacteroidota</taxon>
        <taxon>Bacteroidia</taxon>
        <taxon>Bacteroidales</taxon>
        <taxon>Bacteroidaceae</taxon>
        <taxon>Bacteroides</taxon>
    </lineage>
</organism>
<gene>
    <name evidence="1" type="ORF">M1B78_03210</name>
</gene>
<reference evidence="1" key="1">
    <citation type="journal article" date="2022" name="Arch. Microbiol.">
        <title>Bacteroides muris sp. nov. isolated from the cecum of wild-derived house mice.</title>
        <authorList>
            <person name="Fokt H."/>
            <person name="Unni R."/>
            <person name="Repnik U."/>
            <person name="Schmitz R.A."/>
            <person name="Bramkamp M."/>
            <person name="Baines J.F."/>
            <person name="Unterweger D."/>
        </authorList>
    </citation>
    <scope>NUCLEOTIDE SEQUENCE</scope>
    <source>
        <strain evidence="1">KH569_7</strain>
    </source>
</reference>
<reference evidence="1" key="2">
    <citation type="submission" date="2022-04" db="EMBL/GenBank/DDBJ databases">
        <authorList>
            <person name="Fokt H."/>
            <person name="Baines J."/>
        </authorList>
    </citation>
    <scope>NUCLEOTIDE SEQUENCE</scope>
    <source>
        <strain evidence="1">KH569_7</strain>
    </source>
</reference>
<dbReference type="Proteomes" id="UP001143810">
    <property type="component" value="Unassembled WGS sequence"/>
</dbReference>
<evidence type="ECO:0000313" key="2">
    <source>
        <dbReference type="Proteomes" id="UP001143810"/>
    </source>
</evidence>
<comment type="caution">
    <text evidence="1">The sequence shown here is derived from an EMBL/GenBank/DDBJ whole genome shotgun (WGS) entry which is preliminary data.</text>
</comment>
<dbReference type="AlphaFoldDB" id="A0A9X2NY63"/>
<accession>A0A9X2NY63</accession>